<organism evidence="3 4">
    <name type="scientific">Parthenolecanium corni</name>
    <dbReference type="NCBI Taxonomy" id="536013"/>
    <lineage>
        <taxon>Eukaryota</taxon>
        <taxon>Metazoa</taxon>
        <taxon>Ecdysozoa</taxon>
        <taxon>Arthropoda</taxon>
        <taxon>Hexapoda</taxon>
        <taxon>Insecta</taxon>
        <taxon>Pterygota</taxon>
        <taxon>Neoptera</taxon>
        <taxon>Paraneoptera</taxon>
        <taxon>Hemiptera</taxon>
        <taxon>Sternorrhyncha</taxon>
        <taxon>Coccoidea</taxon>
        <taxon>Coccidae</taxon>
        <taxon>Parthenolecanium</taxon>
    </lineage>
</organism>
<feature type="compositionally biased region" description="Polar residues" evidence="1">
    <location>
        <begin position="662"/>
        <end position="680"/>
    </location>
</feature>
<dbReference type="PANTHER" id="PTHR47907">
    <property type="entry name" value="PROTEIN KINASE DOMAIN-CONTAINING PROTEIN"/>
    <property type="match status" value="1"/>
</dbReference>
<dbReference type="InterPro" id="IPR046344">
    <property type="entry name" value="TAF6_C_sf"/>
</dbReference>
<evidence type="ECO:0000259" key="2">
    <source>
        <dbReference type="PROSITE" id="PS50011"/>
    </source>
</evidence>
<feature type="domain" description="Protein kinase" evidence="2">
    <location>
        <begin position="34"/>
        <end position="298"/>
    </location>
</feature>
<dbReference type="Pfam" id="PF07571">
    <property type="entry name" value="TAF6_C"/>
    <property type="match status" value="1"/>
</dbReference>
<protein>
    <recommendedName>
        <fullName evidence="2">Protein kinase domain-containing protein</fullName>
    </recommendedName>
</protein>
<feature type="compositionally biased region" description="Low complexity" evidence="1">
    <location>
        <begin position="886"/>
        <end position="898"/>
    </location>
</feature>
<keyword evidence="4" id="KW-1185">Reference proteome</keyword>
<reference evidence="3 4" key="1">
    <citation type="submission" date="2024-03" db="EMBL/GenBank/DDBJ databases">
        <title>Adaptation during the transition from Ophiocordyceps entomopathogen to insect associate is accompanied by gene loss and intensified selection.</title>
        <authorList>
            <person name="Ward C.M."/>
            <person name="Onetto C.A."/>
            <person name="Borneman A.R."/>
        </authorList>
    </citation>
    <scope>NUCLEOTIDE SEQUENCE [LARGE SCALE GENOMIC DNA]</scope>
    <source>
        <strain evidence="3">AWRI1</strain>
        <tissue evidence="3">Single Adult Female</tissue>
    </source>
</reference>
<dbReference type="PANTHER" id="PTHR47907:SF4">
    <property type="entry name" value="BMP-2-INDUCIBLE PROTEIN KINASE ISOFORM X1"/>
    <property type="match status" value="1"/>
</dbReference>
<dbReference type="EMBL" id="JBBCAQ010000002">
    <property type="protein sequence ID" value="KAK7605454.1"/>
    <property type="molecule type" value="Genomic_DNA"/>
</dbReference>
<dbReference type="GO" id="GO:0005524">
    <property type="term" value="F:ATP binding"/>
    <property type="evidence" value="ECO:0007669"/>
    <property type="project" value="InterPro"/>
</dbReference>
<proteinExistence type="predicted"/>
<feature type="compositionally biased region" description="Basic residues" evidence="1">
    <location>
        <begin position="715"/>
        <end position="729"/>
    </location>
</feature>
<evidence type="ECO:0000313" key="3">
    <source>
        <dbReference type="EMBL" id="KAK7605454.1"/>
    </source>
</evidence>
<dbReference type="InterPro" id="IPR011009">
    <property type="entry name" value="Kinase-like_dom_sf"/>
</dbReference>
<dbReference type="InterPro" id="IPR051744">
    <property type="entry name" value="AP2_assoc_SerThr_kinase"/>
</dbReference>
<dbReference type="SMART" id="SM00220">
    <property type="entry name" value="S_TKc"/>
    <property type="match status" value="1"/>
</dbReference>
<dbReference type="PROSITE" id="PS00108">
    <property type="entry name" value="PROTEIN_KINASE_ST"/>
    <property type="match status" value="1"/>
</dbReference>
<feature type="compositionally biased region" description="Low complexity" evidence="1">
    <location>
        <begin position="738"/>
        <end position="772"/>
    </location>
</feature>
<accession>A0AAN9TUC7</accession>
<feature type="compositionally biased region" description="Low complexity" evidence="1">
    <location>
        <begin position="410"/>
        <end position="430"/>
    </location>
</feature>
<dbReference type="Pfam" id="PF00069">
    <property type="entry name" value="Pkinase"/>
    <property type="match status" value="1"/>
</dbReference>
<dbReference type="PROSITE" id="PS50011">
    <property type="entry name" value="PROTEIN_KINASE_DOM"/>
    <property type="match status" value="1"/>
</dbReference>
<feature type="region of interest" description="Disordered" evidence="1">
    <location>
        <begin position="662"/>
        <end position="681"/>
    </location>
</feature>
<name>A0AAN9TUC7_9HEMI</name>
<feature type="compositionally biased region" description="Polar residues" evidence="1">
    <location>
        <begin position="969"/>
        <end position="980"/>
    </location>
</feature>
<evidence type="ECO:0000313" key="4">
    <source>
        <dbReference type="Proteomes" id="UP001367676"/>
    </source>
</evidence>
<feature type="compositionally biased region" description="Acidic residues" evidence="1">
    <location>
        <begin position="919"/>
        <end position="929"/>
    </location>
</feature>
<feature type="region of interest" description="Disordered" evidence="1">
    <location>
        <begin position="849"/>
        <end position="949"/>
    </location>
</feature>
<dbReference type="GO" id="GO:0004672">
    <property type="term" value="F:protein kinase activity"/>
    <property type="evidence" value="ECO:0007669"/>
    <property type="project" value="InterPro"/>
</dbReference>
<dbReference type="Gene3D" id="1.10.20.10">
    <property type="entry name" value="Histone, subunit A"/>
    <property type="match status" value="1"/>
</dbReference>
<dbReference type="Gene3D" id="1.10.510.10">
    <property type="entry name" value="Transferase(Phosphotransferase) domain 1"/>
    <property type="match status" value="1"/>
</dbReference>
<dbReference type="InterPro" id="IPR000719">
    <property type="entry name" value="Prot_kinase_dom"/>
</dbReference>
<feature type="compositionally biased region" description="Polar residues" evidence="1">
    <location>
        <begin position="502"/>
        <end position="529"/>
    </location>
</feature>
<feature type="region of interest" description="Disordered" evidence="1">
    <location>
        <begin position="400"/>
        <end position="431"/>
    </location>
</feature>
<dbReference type="SUPFAM" id="SSF56112">
    <property type="entry name" value="Protein kinase-like (PK-like)"/>
    <property type="match status" value="1"/>
</dbReference>
<dbReference type="InterPro" id="IPR008271">
    <property type="entry name" value="Ser/Thr_kinase_AS"/>
</dbReference>
<feature type="region of interest" description="Disordered" evidence="1">
    <location>
        <begin position="502"/>
        <end position="560"/>
    </location>
</feature>
<feature type="region of interest" description="Disordered" evidence="1">
    <location>
        <begin position="577"/>
        <end position="625"/>
    </location>
</feature>
<dbReference type="InterPro" id="IPR011442">
    <property type="entry name" value="TAF6_C"/>
</dbReference>
<comment type="caution">
    <text evidence="3">The sequence shown here is derived from an EMBL/GenBank/DDBJ whole genome shotgun (WGS) entry which is preliminary data.</text>
</comment>
<dbReference type="GO" id="GO:0006367">
    <property type="term" value="P:transcription initiation at RNA polymerase II promoter"/>
    <property type="evidence" value="ECO:0007669"/>
    <property type="project" value="InterPro"/>
</dbReference>
<gene>
    <name evidence="3" type="ORF">V9T40_007312</name>
</gene>
<dbReference type="Gene3D" id="1.25.40.770">
    <property type="entry name" value="TAF6, C-terminal HEAT repeat domain"/>
    <property type="match status" value="1"/>
</dbReference>
<feature type="compositionally biased region" description="Acidic residues" evidence="1">
    <location>
        <begin position="778"/>
        <end position="789"/>
    </location>
</feature>
<evidence type="ECO:0000256" key="1">
    <source>
        <dbReference type="SAM" id="MobiDB-lite"/>
    </source>
</evidence>
<feature type="region of interest" description="Disordered" evidence="1">
    <location>
        <begin position="697"/>
        <end position="795"/>
    </location>
</feature>
<feature type="compositionally biased region" description="Polar residues" evidence="1">
    <location>
        <begin position="400"/>
        <end position="409"/>
    </location>
</feature>
<feature type="compositionally biased region" description="Basic and acidic residues" evidence="1">
    <location>
        <begin position="582"/>
        <end position="592"/>
    </location>
</feature>
<sequence>MKKLFGKSDSKSENNTRDVSNCVGKSFVVGKMTVVVEEVLAEGGFAVVFLVKANNGKRYALKRLFVNSQTDLNIAKREIQIASNLNGHKNMIGYIDSSIISQGNGVSEVLMLMSYCRTHVLNLMNSRLQSGFTEKEVLHIFCDICEAVSRLHHCQTPIIHRDLKVENILLAESGNYVLCDFGSATGRVLEPLKHGVSSVREEIQKYTTLSYRSPEMVDLYSGKPITTKADIWALGCLLYKLCFFTLPFGESNLAVQSGQFTIPENSKYSSELHCLIRYMLEVDPDKRPDIFQVSHYAFTIAGKPCPVKNLHKSPVPDVNELVSRFSNENRAAAAITQPASVTTPKVPLAKSQIGNVVPDTFCKTSVTPRQRPKPGISNATIGSSPVLKRALFPNAVNVPQSSEVPSPFTSSAVSASEPTSTASPSVEPTVFNNLFPTNSEFEDSFSEEPQSMPPVNAVTTKIPSEAFSVQSPSLSPSHRLHIHRRIVSDTSAFNRVNQFENSSNTSAKMAPSSGENFEQNAPFTTQPKQGHSRSLESDPQQLTNNITSWNPFEDPSNVTPKIHKTKDLFVPNFQKQSFEPVQSERIEPEKSSVSKPTSGDSEDPFSSAPFRLPASKQAKDKHKKCSSADYSASLDKWKKYFMENNIKIDDLNAEIGNDSENGESLNDISSTLSESCSNSPFVRAPLEDRSKYEKLTSNLDDVSSDDSTNEQRMKNVPKRKRSFILHKVKSGGGGGVEGAKSNKSKGSGGANASASASANKSDSDDSIGSASDLRAREEQEEADEKEDSETMTVNDSVLTCGSSAYHAECESMAREELPSQCCRRGYPRMADLPENKEVDSLFGHSYGERPLLADDELDKGDTVSPAPLIDMNDDDGHPPPPRQPGAKSRASKAAATAANDEDVFSMAPFKVLKKRLRDDDDDDEEEDEASQQLQQNDDADFLITMSPPVTEGSLLDLGEAFVVPGVVKSTPQTQPSQSKGPETRFAAGDNVVGDNNPFSAAFSAPSLQQQQQQQVGLSSEDLFGAVPFDRMAVSVSVSNSSRNSNEIDDFISFGVEKPADEFAKGVYEYPSRTSTASGIHNMSFEDLPAGSAADYVEFGRSSSYGKMFFQPAKNTKMNDSEKSAEFSNVISPHSISVYGSSAGHSPIPENALVTLSYDVTYRLYEILKECKIQMNVYRQQTLSTTILNNVLQNQGIPPFFGNKVLIPFVSILNSDMSVLHMNKIDLLEQGANDRIKVDLEPVPFIKGMYVVPSSKTCSISDVIKSLNSAISETNIKAEPRDDYASDSLFRFSSSKPSYSQDFCTTLNRGLLSVNRKESDYFLVIAKIILNSPEAMFRVVLDDLKTNPRLGNVYFALLNLVSSAVKNFKCIGKLIDRLLRTVEALLDNPHIDGSSSLSVDDAVDALRVIVLEPKIASDCDDFVCRSRASYLLMRALNTWSIAVKNKNKMLDDLKRTLTSPEKMSLKLNYSVLIMFHSLGYDVLDSHFWPVLHKYLSVLCSLDEIVSGKRSVLFTTDICHVKSAFLLISGILYRNFWTEDLAVKRLHLTADALLSEYFAESLLPVRAYAVPRVLPMFATTGQKRSSKDSASDVEKGYRHLQIYSMRKKFATLDAPRMSRSRPRRAYALHEVFETAVKMPCSRLIVFNFIGSNQLDCHQLRTKRLDRRYDIRWNGMPSKPFLKYERTTRCIKYCSTKKCSGDINLFV</sequence>
<feature type="compositionally biased region" description="Polar residues" evidence="1">
    <location>
        <begin position="537"/>
        <end position="550"/>
    </location>
</feature>
<dbReference type="Proteomes" id="UP001367676">
    <property type="component" value="Unassembled WGS sequence"/>
</dbReference>
<dbReference type="InterPro" id="IPR009072">
    <property type="entry name" value="Histone-fold"/>
</dbReference>
<dbReference type="CDD" id="cd14037">
    <property type="entry name" value="STKc_NAK_like"/>
    <property type="match status" value="1"/>
</dbReference>
<feature type="region of interest" description="Disordered" evidence="1">
    <location>
        <begin position="969"/>
        <end position="991"/>
    </location>
</feature>
<dbReference type="GO" id="GO:0046982">
    <property type="term" value="F:protein heterodimerization activity"/>
    <property type="evidence" value="ECO:0007669"/>
    <property type="project" value="InterPro"/>
</dbReference>